<reference evidence="1 2" key="1">
    <citation type="submission" date="2019-06" db="EMBL/GenBank/DDBJ databases">
        <title>Whole genome shotgun sequence of Vibrio comitans NBRC 102076.</title>
        <authorList>
            <person name="Hosoyama A."/>
            <person name="Uohara A."/>
            <person name="Ohji S."/>
            <person name="Ichikawa N."/>
        </authorList>
    </citation>
    <scope>NUCLEOTIDE SEQUENCE [LARGE SCALE GENOMIC DNA]</scope>
    <source>
        <strain evidence="1 2">NBRC 102076</strain>
    </source>
</reference>
<dbReference type="Proteomes" id="UP000318242">
    <property type="component" value="Unassembled WGS sequence"/>
</dbReference>
<keyword evidence="2" id="KW-1185">Reference proteome</keyword>
<proteinExistence type="predicted"/>
<accession>A0A4Y3ITD5</accession>
<protein>
    <submittedName>
        <fullName evidence="1">Glycosyl transferase family 1</fullName>
    </submittedName>
</protein>
<evidence type="ECO:0000313" key="1">
    <source>
        <dbReference type="EMBL" id="GEA62000.1"/>
    </source>
</evidence>
<dbReference type="EMBL" id="BJLH01000015">
    <property type="protein sequence ID" value="GEA62000.1"/>
    <property type="molecule type" value="Genomic_DNA"/>
</dbReference>
<comment type="caution">
    <text evidence="1">The sequence shown here is derived from an EMBL/GenBank/DDBJ whole genome shotgun (WGS) entry which is preliminary data.</text>
</comment>
<name>A0A4Y3ITD5_9VIBR</name>
<evidence type="ECO:0000313" key="2">
    <source>
        <dbReference type="Proteomes" id="UP000318242"/>
    </source>
</evidence>
<organism evidence="1 2">
    <name type="scientific">Vibrio comitans NBRC 102076</name>
    <dbReference type="NCBI Taxonomy" id="1219078"/>
    <lineage>
        <taxon>Bacteria</taxon>
        <taxon>Pseudomonadati</taxon>
        <taxon>Pseudomonadota</taxon>
        <taxon>Gammaproteobacteria</taxon>
        <taxon>Vibrionales</taxon>
        <taxon>Vibrionaceae</taxon>
        <taxon>Vibrio</taxon>
    </lineage>
</organism>
<dbReference type="GO" id="GO:0016740">
    <property type="term" value="F:transferase activity"/>
    <property type="evidence" value="ECO:0007669"/>
    <property type="project" value="UniProtKB-KW"/>
</dbReference>
<dbReference type="RefSeq" id="WP_141272411.1">
    <property type="nucleotide sequence ID" value="NZ_BJLH01000015.1"/>
</dbReference>
<dbReference type="AlphaFoldDB" id="A0A4Y3ITD5"/>
<dbReference type="OrthoDB" id="6638088at2"/>
<gene>
    <name evidence="1" type="primary">wbsE</name>
    <name evidence="1" type="ORF">VCO01S_31930</name>
</gene>
<sequence length="385" mass="44420">MKVLLVGEYSGVHSNLKSIVGNKADVTTISDGDGYKSYKRDINLSSEYPWYYRSYMVHVLEFLGLKGLRSFYLDRDIIRELKGHDVVQLINTAPISRYGSLANFLLIRYLKENNKKIFLSAVGDDFTWVSYSLNGSFKYSAMDRLSFRTLKSYLYSLKYIYGFGYRILDRYVLNSVKAIIPGLVDYDIPYRGNTKKTTLIPLPIKWESYDKAIQLYNEHVSDVMVEKENLIIFHGWQKGKENRKGNDVFDDVINSLKDDIDFDYRVVSNVSYDDYLTSFTDSTLFFDQLFSYDMGMNALIGLANGKIVFSGFEAHSCLDEYPSIHTIGINATPDSKQLRKNIELVLRDFNLRKSIIRNGLEYIIKHHNPAVISDAYLEVWSKNGQ</sequence>
<keyword evidence="1" id="KW-0808">Transferase</keyword>
<dbReference type="SUPFAM" id="SSF53756">
    <property type="entry name" value="UDP-Glycosyltransferase/glycogen phosphorylase"/>
    <property type="match status" value="1"/>
</dbReference>